<dbReference type="Proteomes" id="UP000273001">
    <property type="component" value="Chromosome"/>
</dbReference>
<dbReference type="CDD" id="cd11614">
    <property type="entry name" value="SAF_CpaB_FlgA_like"/>
    <property type="match status" value="1"/>
</dbReference>
<gene>
    <name evidence="2" type="primary">cpaB</name>
    <name evidence="2" type="ORF">D5R93_12240</name>
</gene>
<feature type="domain" description="SAF" evidence="1">
    <location>
        <begin position="41"/>
        <end position="103"/>
    </location>
</feature>
<dbReference type="RefSeq" id="WP_119835492.1">
    <property type="nucleotide sequence ID" value="NZ_CP032514.1"/>
</dbReference>
<dbReference type="EMBL" id="CP032514">
    <property type="protein sequence ID" value="AYD90573.1"/>
    <property type="molecule type" value="Genomic_DNA"/>
</dbReference>
<dbReference type="InterPro" id="IPR031571">
    <property type="entry name" value="RcpC_dom"/>
</dbReference>
<dbReference type="Pfam" id="PF16976">
    <property type="entry name" value="RcpC"/>
    <property type="match status" value="1"/>
</dbReference>
<name>A0ABN5PS01_9ACTO</name>
<sequence>MNPRQRRGVLLILATVLGALVTFVVVLNYVQSVSSQVGPVTTVLELSGDVNELQEVTAEDVTAVEVPQRWVPDDAVHDLSELQGKVAASSYSQGAVLQASMLQDPPQLTEGYREVTIMVDAETGVAGKITSGARVDVVTTLEDPTTEQRTAEVIIQNALVTDVGVATTVEDESDSGDFTESEAVPVTFALTPDDSLKLAYGESFSTKLRLLLRREGDDSLVVNPEYTAMGAPAEDEEGEQ</sequence>
<dbReference type="Gene3D" id="3.90.1210.10">
    <property type="entry name" value="Antifreeze-like/N-acetylneuraminic acid synthase C-terminal domain"/>
    <property type="match status" value="1"/>
</dbReference>
<dbReference type="SMART" id="SM00858">
    <property type="entry name" value="SAF"/>
    <property type="match status" value="1"/>
</dbReference>
<proteinExistence type="predicted"/>
<accession>A0ABN5PS01</accession>
<dbReference type="NCBIfam" id="TIGR03177">
    <property type="entry name" value="pilus_cpaB"/>
    <property type="match status" value="1"/>
</dbReference>
<evidence type="ECO:0000313" key="3">
    <source>
        <dbReference type="Proteomes" id="UP000273001"/>
    </source>
</evidence>
<evidence type="ECO:0000313" key="2">
    <source>
        <dbReference type="EMBL" id="AYD90573.1"/>
    </source>
</evidence>
<protein>
    <submittedName>
        <fullName evidence="2">Flp pilus assembly protein CpaB</fullName>
    </submittedName>
</protein>
<dbReference type="InterPro" id="IPR013974">
    <property type="entry name" value="SAF"/>
</dbReference>
<evidence type="ECO:0000259" key="1">
    <source>
        <dbReference type="SMART" id="SM00858"/>
    </source>
</evidence>
<organism evidence="2 3">
    <name type="scientific">Actinomyces lilanjuaniae</name>
    <dbReference type="NCBI Taxonomy" id="2321394"/>
    <lineage>
        <taxon>Bacteria</taxon>
        <taxon>Bacillati</taxon>
        <taxon>Actinomycetota</taxon>
        <taxon>Actinomycetes</taxon>
        <taxon>Actinomycetales</taxon>
        <taxon>Actinomycetaceae</taxon>
        <taxon>Actinomyces</taxon>
    </lineage>
</organism>
<reference evidence="2 3" key="1">
    <citation type="submission" date="2018-09" db="EMBL/GenBank/DDBJ databases">
        <authorList>
            <person name="Li J."/>
        </authorList>
    </citation>
    <scope>NUCLEOTIDE SEQUENCE [LARGE SCALE GENOMIC DNA]</scope>
    <source>
        <strain evidence="2 3">2129</strain>
    </source>
</reference>
<dbReference type="InterPro" id="IPR017592">
    <property type="entry name" value="Pilus_assmbl_Flp-typ_CpaB"/>
</dbReference>
<dbReference type="Pfam" id="PF08666">
    <property type="entry name" value="SAF"/>
    <property type="match status" value="1"/>
</dbReference>
<keyword evidence="3" id="KW-1185">Reference proteome</keyword>